<proteinExistence type="inferred from homology"/>
<evidence type="ECO:0000259" key="8">
    <source>
        <dbReference type="Pfam" id="PF14322"/>
    </source>
</evidence>
<evidence type="ECO:0000256" key="4">
    <source>
        <dbReference type="ARBA" id="ARBA00023136"/>
    </source>
</evidence>
<evidence type="ECO:0000256" key="3">
    <source>
        <dbReference type="ARBA" id="ARBA00022729"/>
    </source>
</evidence>
<evidence type="ECO:0000256" key="5">
    <source>
        <dbReference type="ARBA" id="ARBA00023237"/>
    </source>
</evidence>
<protein>
    <submittedName>
        <fullName evidence="9">RagB/SusD family nutrient uptake outer membrane protein</fullName>
    </submittedName>
</protein>
<keyword evidence="4" id="KW-0472">Membrane</keyword>
<keyword evidence="5" id="KW-0998">Cell outer membrane</keyword>
<feature type="domain" description="SusD-like N-terminal" evidence="8">
    <location>
        <begin position="85"/>
        <end position="251"/>
    </location>
</feature>
<evidence type="ECO:0000256" key="2">
    <source>
        <dbReference type="ARBA" id="ARBA00006275"/>
    </source>
</evidence>
<dbReference type="Proteomes" id="UP000831113">
    <property type="component" value="Chromosome"/>
</dbReference>
<reference evidence="9 10" key="1">
    <citation type="submission" date="2022-03" db="EMBL/GenBank/DDBJ databases">
        <title>Hymenobactersp. isolated from the air.</title>
        <authorList>
            <person name="Won M."/>
            <person name="Kwon S.-W."/>
        </authorList>
    </citation>
    <scope>NUCLEOTIDE SEQUENCE [LARGE SCALE GENOMIC DNA]</scope>
    <source>
        <strain evidence="9 10">KACC 21982</strain>
    </source>
</reference>
<gene>
    <name evidence="9" type="ORF">MTX78_14140</name>
</gene>
<keyword evidence="10" id="KW-1185">Reference proteome</keyword>
<feature type="domain" description="RagB/SusD" evidence="7">
    <location>
        <begin position="363"/>
        <end position="456"/>
    </location>
</feature>
<feature type="signal peptide" evidence="6">
    <location>
        <begin position="1"/>
        <end position="34"/>
    </location>
</feature>
<feature type="chain" id="PRO_5045582463" evidence="6">
    <location>
        <begin position="35"/>
        <end position="488"/>
    </location>
</feature>
<comment type="subcellular location">
    <subcellularLocation>
        <location evidence="1">Cell outer membrane</location>
    </subcellularLocation>
</comment>
<comment type="similarity">
    <text evidence="2">Belongs to the SusD family.</text>
</comment>
<keyword evidence="3 6" id="KW-0732">Signal</keyword>
<evidence type="ECO:0000256" key="6">
    <source>
        <dbReference type="SAM" id="SignalP"/>
    </source>
</evidence>
<dbReference type="SUPFAM" id="SSF48452">
    <property type="entry name" value="TPR-like"/>
    <property type="match status" value="1"/>
</dbReference>
<dbReference type="PROSITE" id="PS51257">
    <property type="entry name" value="PROKAR_LIPOPROTEIN"/>
    <property type="match status" value="1"/>
</dbReference>
<evidence type="ECO:0000256" key="1">
    <source>
        <dbReference type="ARBA" id="ARBA00004442"/>
    </source>
</evidence>
<dbReference type="Pfam" id="PF07980">
    <property type="entry name" value="SusD_RagB"/>
    <property type="match status" value="1"/>
</dbReference>
<dbReference type="CDD" id="cd08977">
    <property type="entry name" value="SusD"/>
    <property type="match status" value="1"/>
</dbReference>
<name>A0ABY4CSN8_9BACT</name>
<evidence type="ECO:0000313" key="10">
    <source>
        <dbReference type="Proteomes" id="UP000831113"/>
    </source>
</evidence>
<sequence>MKTITARNFRPAKPHKLACLLLLACTLWGTSACNEDKLLNPAPDTSLPDANLFDTPARVLGQVNGLYSALKVGNFYGGRYLMLSDIRGEEFINRLQNVFTGYDAWNHTINSGSNDALTTWSAAYVAINSSNLVIDGLAAHSGAVEAALAAQYVGEAKFVRALSYFSLITFYGQPYVKDGGASPGIPLRLQGQTTSANNDMARSTVGEVYAQIIKDLNEAEAALPVTYGTPLLNTTRAHRNAAIALKTRVYLTMGQYDNAVTEARKIVSAATPFKASSGVQHQLQASISTVFNSDYTTTESIFSMPMTELDNISGQSSLGYEYTVNQEYNLNPTGILGNATWRATDERKTMLRTAGTLLYLTKYKKANPYLDYVPVIRYSEVLLNYAEALAKSSTPNLPLATSLLTAVRQRSDASYVFPAATTATATALVNAILVERRIELLGEGFRSNDLLRNMLPIPAKGTAPSVAPTQPEYIFPIPNAEISTNKLL</sequence>
<dbReference type="EMBL" id="CP094669">
    <property type="protein sequence ID" value="UOG73264.1"/>
    <property type="molecule type" value="Genomic_DNA"/>
</dbReference>
<organism evidence="9 10">
    <name type="scientific">Hymenobacter tibetensis</name>
    <dbReference type="NCBI Taxonomy" id="497967"/>
    <lineage>
        <taxon>Bacteria</taxon>
        <taxon>Pseudomonadati</taxon>
        <taxon>Bacteroidota</taxon>
        <taxon>Cytophagia</taxon>
        <taxon>Cytophagales</taxon>
        <taxon>Hymenobacteraceae</taxon>
        <taxon>Hymenobacter</taxon>
    </lineage>
</organism>
<dbReference type="InterPro" id="IPR011990">
    <property type="entry name" value="TPR-like_helical_dom_sf"/>
</dbReference>
<accession>A0ABY4CSN8</accession>
<dbReference type="InterPro" id="IPR012944">
    <property type="entry name" value="SusD_RagB_dom"/>
</dbReference>
<dbReference type="Gene3D" id="1.25.40.390">
    <property type="match status" value="1"/>
</dbReference>
<dbReference type="InterPro" id="IPR033985">
    <property type="entry name" value="SusD-like_N"/>
</dbReference>
<evidence type="ECO:0000259" key="7">
    <source>
        <dbReference type="Pfam" id="PF07980"/>
    </source>
</evidence>
<dbReference type="RefSeq" id="WP_243795370.1">
    <property type="nucleotide sequence ID" value="NZ_CP094669.1"/>
</dbReference>
<dbReference type="Pfam" id="PF14322">
    <property type="entry name" value="SusD-like_3"/>
    <property type="match status" value="1"/>
</dbReference>
<evidence type="ECO:0000313" key="9">
    <source>
        <dbReference type="EMBL" id="UOG73264.1"/>
    </source>
</evidence>